<evidence type="ECO:0000313" key="2">
    <source>
        <dbReference type="EMBL" id="MBB5892039.1"/>
    </source>
</evidence>
<dbReference type="SUPFAM" id="SSF53474">
    <property type="entry name" value="alpha/beta-Hydrolases"/>
    <property type="match status" value="1"/>
</dbReference>
<reference evidence="2 3" key="1">
    <citation type="submission" date="2020-08" db="EMBL/GenBank/DDBJ databases">
        <title>Sequencing the genomes of 1000 actinobacteria strains.</title>
        <authorList>
            <person name="Klenk H.-P."/>
        </authorList>
    </citation>
    <scope>NUCLEOTIDE SEQUENCE [LARGE SCALE GENOMIC DNA]</scope>
    <source>
        <strain evidence="2 3">DSM 43851</strain>
    </source>
</reference>
<comment type="caution">
    <text evidence="2">The sequence shown here is derived from an EMBL/GenBank/DDBJ whole genome shotgun (WGS) entry which is preliminary data.</text>
</comment>
<dbReference type="AlphaFoldDB" id="A0A7W9KHP1"/>
<dbReference type="InterPro" id="IPR002925">
    <property type="entry name" value="Dienelactn_hydro"/>
</dbReference>
<organism evidence="2 3">
    <name type="scientific">Kutzneria kofuensis</name>
    <dbReference type="NCBI Taxonomy" id="103725"/>
    <lineage>
        <taxon>Bacteria</taxon>
        <taxon>Bacillati</taxon>
        <taxon>Actinomycetota</taxon>
        <taxon>Actinomycetes</taxon>
        <taxon>Pseudonocardiales</taxon>
        <taxon>Pseudonocardiaceae</taxon>
        <taxon>Kutzneria</taxon>
    </lineage>
</organism>
<evidence type="ECO:0000259" key="1">
    <source>
        <dbReference type="Pfam" id="PF01738"/>
    </source>
</evidence>
<dbReference type="InterPro" id="IPR051049">
    <property type="entry name" value="Dienelactone_hydrolase-like"/>
</dbReference>
<keyword evidence="2" id="KW-0378">Hydrolase</keyword>
<keyword evidence="3" id="KW-1185">Reference proteome</keyword>
<feature type="domain" description="Dienelactone hydrolase" evidence="1">
    <location>
        <begin position="12"/>
        <end position="229"/>
    </location>
</feature>
<dbReference type="InterPro" id="IPR029058">
    <property type="entry name" value="AB_hydrolase_fold"/>
</dbReference>
<dbReference type="Gene3D" id="3.40.50.1820">
    <property type="entry name" value="alpha/beta hydrolase"/>
    <property type="match status" value="1"/>
</dbReference>
<dbReference type="PANTHER" id="PTHR46623:SF6">
    <property type="entry name" value="ALPHA_BETA-HYDROLASES SUPERFAMILY PROTEIN"/>
    <property type="match status" value="1"/>
</dbReference>
<proteinExistence type="predicted"/>
<gene>
    <name evidence="2" type="ORF">BJ998_003235</name>
</gene>
<dbReference type="PANTHER" id="PTHR46623">
    <property type="entry name" value="CARBOXYMETHYLENEBUTENOLIDASE-RELATED"/>
    <property type="match status" value="1"/>
</dbReference>
<name>A0A7W9KHP1_9PSEU</name>
<sequence>MQLTVSTPNGLIDAYLAVPSVEVSGPGPWPGVVVVHDILGLGDDIKQITGRFTSAGHVAIAPNMYARGGAVRCVRGIFKALNSGRGPAFDDIEAARELIAGRGDCTGKIGVVGFCMGGGFALLAAPRGFQASAPYYGMVPKDLAMIDGACPVVASFGAKDPSLRGAAARLDAALTERNVPHDVKEYPDAGHSFANRISPAALTKVLGFGYKHEESEDAWRRVLAFFRQHLGS</sequence>
<evidence type="ECO:0000313" key="3">
    <source>
        <dbReference type="Proteomes" id="UP000585638"/>
    </source>
</evidence>
<accession>A0A7W9KHP1</accession>
<dbReference type="GO" id="GO:0008806">
    <property type="term" value="F:carboxymethylenebutenolidase activity"/>
    <property type="evidence" value="ECO:0007669"/>
    <property type="project" value="UniProtKB-EC"/>
</dbReference>
<dbReference type="Pfam" id="PF01738">
    <property type="entry name" value="DLH"/>
    <property type="match status" value="1"/>
</dbReference>
<dbReference type="EMBL" id="JACHIR010000001">
    <property type="protein sequence ID" value="MBB5892039.1"/>
    <property type="molecule type" value="Genomic_DNA"/>
</dbReference>
<dbReference type="RefSeq" id="WP_184862517.1">
    <property type="nucleotide sequence ID" value="NZ_BAAAWY010000007.1"/>
</dbReference>
<protein>
    <submittedName>
        <fullName evidence="2">Carboxymethylenebutenolidase</fullName>
        <ecNumber evidence="2">3.1.1.45</ecNumber>
    </submittedName>
</protein>
<dbReference type="EC" id="3.1.1.45" evidence="2"/>
<dbReference type="Proteomes" id="UP000585638">
    <property type="component" value="Unassembled WGS sequence"/>
</dbReference>